<dbReference type="Pfam" id="PF08327">
    <property type="entry name" value="AHSA1"/>
    <property type="match status" value="1"/>
</dbReference>
<accession>A0A9X1QCI9</accession>
<dbReference type="RefSeq" id="WP_235177206.1">
    <property type="nucleotide sequence ID" value="NZ_JAKFFV010000004.1"/>
</dbReference>
<dbReference type="SUPFAM" id="SSF55961">
    <property type="entry name" value="Bet v1-like"/>
    <property type="match status" value="1"/>
</dbReference>
<evidence type="ECO:0000256" key="1">
    <source>
        <dbReference type="ARBA" id="ARBA00006817"/>
    </source>
</evidence>
<comment type="similarity">
    <text evidence="1">Belongs to the AHA1 family.</text>
</comment>
<dbReference type="InterPro" id="IPR023393">
    <property type="entry name" value="START-like_dom_sf"/>
</dbReference>
<name>A0A9X1QCI9_9BACT</name>
<gene>
    <name evidence="3" type="ORF">L0661_06395</name>
</gene>
<dbReference type="Proteomes" id="UP001139411">
    <property type="component" value="Unassembled WGS sequence"/>
</dbReference>
<dbReference type="Gene3D" id="3.30.530.20">
    <property type="match status" value="1"/>
</dbReference>
<reference evidence="3" key="1">
    <citation type="submission" date="2022-01" db="EMBL/GenBank/DDBJ databases">
        <title>Novel species in genus Dyadobacter.</title>
        <authorList>
            <person name="Ma C."/>
        </authorList>
    </citation>
    <scope>NUCLEOTIDE SEQUENCE</scope>
    <source>
        <strain evidence="3">CY357</strain>
    </source>
</reference>
<dbReference type="EMBL" id="JAKFFV010000004">
    <property type="protein sequence ID" value="MCF2497927.1"/>
    <property type="molecule type" value="Genomic_DNA"/>
</dbReference>
<evidence type="ECO:0000313" key="4">
    <source>
        <dbReference type="Proteomes" id="UP001139411"/>
    </source>
</evidence>
<comment type="caution">
    <text evidence="3">The sequence shown here is derived from an EMBL/GenBank/DDBJ whole genome shotgun (WGS) entry which is preliminary data.</text>
</comment>
<organism evidence="3 4">
    <name type="scientific">Dyadobacter chenhuakuii</name>
    <dbReference type="NCBI Taxonomy" id="2909339"/>
    <lineage>
        <taxon>Bacteria</taxon>
        <taxon>Pseudomonadati</taxon>
        <taxon>Bacteroidota</taxon>
        <taxon>Cytophagia</taxon>
        <taxon>Cytophagales</taxon>
        <taxon>Spirosomataceae</taxon>
        <taxon>Dyadobacter</taxon>
    </lineage>
</organism>
<protein>
    <submittedName>
        <fullName evidence="3">SRPBCC domain-containing protein</fullName>
    </submittedName>
</protein>
<proteinExistence type="inferred from homology"/>
<dbReference type="InterPro" id="IPR013538">
    <property type="entry name" value="ASHA1/2-like_C"/>
</dbReference>
<evidence type="ECO:0000259" key="2">
    <source>
        <dbReference type="Pfam" id="PF08327"/>
    </source>
</evidence>
<evidence type="ECO:0000313" key="3">
    <source>
        <dbReference type="EMBL" id="MCF2497927.1"/>
    </source>
</evidence>
<sequence>MDQPLFVTNSITINAPAPAVWDALVNPEKTKQYMFGCEAISTWQPGDELLWKGVADGQEVVYVKGNVISIDQGKRLEYTTFDPNDASMEDVAENHLHVIYELREENGQTILTASQGDFATVARGKDRYEEVFNGGLGWTPMLEKIKAMLES</sequence>
<feature type="domain" description="Activator of Hsp90 ATPase homologue 1/2-like C-terminal" evidence="2">
    <location>
        <begin position="14"/>
        <end position="150"/>
    </location>
</feature>
<dbReference type="AlphaFoldDB" id="A0A9X1QCI9"/>